<dbReference type="Gene3D" id="2.60.120.620">
    <property type="entry name" value="q2cbj1_9rhob like domain"/>
    <property type="match status" value="1"/>
</dbReference>
<evidence type="ECO:0000256" key="1">
    <source>
        <dbReference type="RuleBase" id="RU003682"/>
    </source>
</evidence>
<dbReference type="Proteomes" id="UP001165541">
    <property type="component" value="Unassembled WGS sequence"/>
</dbReference>
<dbReference type="Pfam" id="PF09859">
    <property type="entry name" value="Oxygenase-NA"/>
    <property type="match status" value="1"/>
</dbReference>
<dbReference type="InterPro" id="IPR018655">
    <property type="entry name" value="DUF2086"/>
</dbReference>
<name>A0ABT0YVR0_9BURK</name>
<proteinExistence type="inferred from homology"/>
<protein>
    <submittedName>
        <fullName evidence="3">2OG-Fe(II) oxygenase</fullName>
    </submittedName>
</protein>
<gene>
    <name evidence="3" type="ORF">M8A51_25180</name>
</gene>
<keyword evidence="1" id="KW-0479">Metal-binding</keyword>
<keyword evidence="1" id="KW-0560">Oxidoreductase</keyword>
<evidence type="ECO:0000259" key="2">
    <source>
        <dbReference type="PROSITE" id="PS51471"/>
    </source>
</evidence>
<accession>A0ABT0YVR0</accession>
<comment type="caution">
    <text evidence="3">The sequence shown here is derived from an EMBL/GenBank/DDBJ whole genome shotgun (WGS) entry which is preliminary data.</text>
</comment>
<keyword evidence="1" id="KW-0408">Iron</keyword>
<sequence>MNRADTWSDRLAGVDAPALEAALDEDGFALMPRLFEPDVCRALAAAYADERHFRSRVVMARHGFGRGEYRYFAYPLPEPVASLRSALYPRLRGIANRWNAAMGLEVRYPPQHAGFLEQCHRAGQTRPTPLLLQYGPGDYNCLHQDLYGEHVFPLQAAVLLSEPGRDFDGGEFVLTEQRPRMQSRPMVVPLRQGDAVVFAVNQRPVQGTRGSYRVTLRHGVSRVRHGQRHTLGVIFHDAT</sequence>
<reference evidence="3" key="1">
    <citation type="submission" date="2022-05" db="EMBL/GenBank/DDBJ databases">
        <title>Schlegelella sp. nov., isolated from mangrove soil.</title>
        <authorList>
            <person name="Liu Y."/>
            <person name="Ge X."/>
            <person name="Liu W."/>
        </authorList>
    </citation>
    <scope>NUCLEOTIDE SEQUENCE</scope>
    <source>
        <strain evidence="3">S2-27</strain>
    </source>
</reference>
<evidence type="ECO:0000313" key="4">
    <source>
        <dbReference type="Proteomes" id="UP001165541"/>
    </source>
</evidence>
<dbReference type="EMBL" id="JAMKFE010000024">
    <property type="protein sequence ID" value="MCM5682836.1"/>
    <property type="molecule type" value="Genomic_DNA"/>
</dbReference>
<comment type="similarity">
    <text evidence="1">Belongs to the iron/ascorbate-dependent oxidoreductase family.</text>
</comment>
<evidence type="ECO:0000313" key="3">
    <source>
        <dbReference type="EMBL" id="MCM5682836.1"/>
    </source>
</evidence>
<dbReference type="PROSITE" id="PS51471">
    <property type="entry name" value="FE2OG_OXY"/>
    <property type="match status" value="1"/>
</dbReference>
<feature type="domain" description="Fe2OG dioxygenase" evidence="2">
    <location>
        <begin position="125"/>
        <end position="238"/>
    </location>
</feature>
<dbReference type="RefSeq" id="WP_251781377.1">
    <property type="nucleotide sequence ID" value="NZ_JAMKFE010000024.1"/>
</dbReference>
<organism evidence="3 4">
    <name type="scientific">Caldimonas mangrovi</name>
    <dbReference type="NCBI Taxonomy" id="2944811"/>
    <lineage>
        <taxon>Bacteria</taxon>
        <taxon>Pseudomonadati</taxon>
        <taxon>Pseudomonadota</taxon>
        <taxon>Betaproteobacteria</taxon>
        <taxon>Burkholderiales</taxon>
        <taxon>Sphaerotilaceae</taxon>
        <taxon>Caldimonas</taxon>
    </lineage>
</organism>
<keyword evidence="4" id="KW-1185">Reference proteome</keyword>
<dbReference type="InterPro" id="IPR005123">
    <property type="entry name" value="Oxoglu/Fe-dep_dioxygenase_dom"/>
</dbReference>